<sequence length="648" mass="71307">MARLWEGVPASPCSGASDEIHLRNGQSTMHDDDLTDVGSAASPLSEDLDAMHKRPLPDSGPSATSPPPCKRSRSTISDPHSPSASPSVEFVEACTSNSGPAPEFVARLNISAQDERRKQLLLRLRDIDAKKAALARQPLPPHDGQDSDVVIVEQKSIPAKSRPTRGRKSRLPARNKSTRGRKPSTPIVIDVDAQPSLPPQKARGKAAARANKSPAGKSAPSAPTRTSSRVRRPRTPNAVASPPTSELRRPTPTCMSKCKRFQFCKKLITSLLRNARTGPFSAPVLELWPKEAIPRYFDVISHPMDLRTVKRNLETSVYISPCHDGVLAYQFEAAMFMDDVRLVFRNCMVYNRAGDMLFNAARDLLEDFEKTMDEQLPPKPSIKEAAQTLTRKRSTGGRARKARVVSVDEKDEEPGLSDSPTVTNLASATAKTPMKKDSWSASVSRSDESEPSDVPPGTVEEMRERLSYLRDCRTAVLARTPVPKGSGYLTRAALLYGVDVSHTQKQRCVSAIENRVPIGKMEALLDMVKAAGGGYMDPEDEQFVFEFDKLDNQSWRNVEAFLEQYVPGFKTIRHSTLGREFTAVETVDEEIESLQESLKQATAEQTRRPQQAVVDKPRSFFGGDESSSDESDDDSDSSDESDSDSDAE</sequence>
<organism evidence="5 6">
    <name type="scientific">Chondrus crispus</name>
    <name type="common">Carrageen Irish moss</name>
    <name type="synonym">Polymorpha crispa</name>
    <dbReference type="NCBI Taxonomy" id="2769"/>
    <lineage>
        <taxon>Eukaryota</taxon>
        <taxon>Rhodophyta</taxon>
        <taxon>Florideophyceae</taxon>
        <taxon>Rhodymeniophycidae</taxon>
        <taxon>Gigartinales</taxon>
        <taxon>Gigartinaceae</taxon>
        <taxon>Chondrus</taxon>
    </lineage>
</organism>
<dbReference type="AlphaFoldDB" id="R7QLJ0"/>
<feature type="region of interest" description="Disordered" evidence="3">
    <location>
        <begin position="1"/>
        <end position="102"/>
    </location>
</feature>
<dbReference type="Proteomes" id="UP000012073">
    <property type="component" value="Unassembled WGS sequence"/>
</dbReference>
<dbReference type="SMART" id="SM00297">
    <property type="entry name" value="BROMO"/>
    <property type="match status" value="1"/>
</dbReference>
<evidence type="ECO:0000259" key="4">
    <source>
        <dbReference type="PROSITE" id="PS50014"/>
    </source>
</evidence>
<reference evidence="6" key="1">
    <citation type="journal article" date="2013" name="Proc. Natl. Acad. Sci. U.S.A.">
        <title>Genome structure and metabolic features in the red seaweed Chondrus crispus shed light on evolution of the Archaeplastida.</title>
        <authorList>
            <person name="Collen J."/>
            <person name="Porcel B."/>
            <person name="Carre W."/>
            <person name="Ball S.G."/>
            <person name="Chaparro C."/>
            <person name="Tonon T."/>
            <person name="Barbeyron T."/>
            <person name="Michel G."/>
            <person name="Noel B."/>
            <person name="Valentin K."/>
            <person name="Elias M."/>
            <person name="Artiguenave F."/>
            <person name="Arun A."/>
            <person name="Aury J.M."/>
            <person name="Barbosa-Neto J.F."/>
            <person name="Bothwell J.H."/>
            <person name="Bouget F.Y."/>
            <person name="Brillet L."/>
            <person name="Cabello-Hurtado F."/>
            <person name="Capella-Gutierrez S."/>
            <person name="Charrier B."/>
            <person name="Cladiere L."/>
            <person name="Cock J.M."/>
            <person name="Coelho S.M."/>
            <person name="Colleoni C."/>
            <person name="Czjzek M."/>
            <person name="Da Silva C."/>
            <person name="Delage L."/>
            <person name="Denoeud F."/>
            <person name="Deschamps P."/>
            <person name="Dittami S.M."/>
            <person name="Gabaldon T."/>
            <person name="Gachon C.M."/>
            <person name="Groisillier A."/>
            <person name="Herve C."/>
            <person name="Jabbari K."/>
            <person name="Katinka M."/>
            <person name="Kloareg B."/>
            <person name="Kowalczyk N."/>
            <person name="Labadie K."/>
            <person name="Leblanc C."/>
            <person name="Lopez P.J."/>
            <person name="McLachlan D.H."/>
            <person name="Meslet-Cladiere L."/>
            <person name="Moustafa A."/>
            <person name="Nehr Z."/>
            <person name="Nyvall Collen P."/>
            <person name="Panaud O."/>
            <person name="Partensky F."/>
            <person name="Poulain J."/>
            <person name="Rensing S.A."/>
            <person name="Rousvoal S."/>
            <person name="Samson G."/>
            <person name="Symeonidi A."/>
            <person name="Weissenbach J."/>
            <person name="Zambounis A."/>
            <person name="Wincker P."/>
            <person name="Boyen C."/>
        </authorList>
    </citation>
    <scope>NUCLEOTIDE SEQUENCE [LARGE SCALE GENOMIC DNA]</scope>
    <source>
        <strain evidence="6">cv. Stackhouse</strain>
    </source>
</reference>
<dbReference type="PANTHER" id="PTHR45926">
    <property type="entry name" value="OSJNBA0053K19.4 PROTEIN"/>
    <property type="match status" value="1"/>
</dbReference>
<dbReference type="PRINTS" id="PR00503">
    <property type="entry name" value="BROMODOMAIN"/>
</dbReference>
<feature type="compositionally biased region" description="Basic residues" evidence="3">
    <location>
        <begin position="390"/>
        <end position="403"/>
    </location>
</feature>
<evidence type="ECO:0000256" key="1">
    <source>
        <dbReference type="ARBA" id="ARBA00023117"/>
    </source>
</evidence>
<feature type="region of interest" description="Disordered" evidence="3">
    <location>
        <begin position="597"/>
        <end position="648"/>
    </location>
</feature>
<dbReference type="CDD" id="cd04369">
    <property type="entry name" value="Bromodomain"/>
    <property type="match status" value="1"/>
</dbReference>
<name>R7QLJ0_CHOCR</name>
<dbReference type="EMBL" id="HG001949">
    <property type="protein sequence ID" value="CDF38638.1"/>
    <property type="molecule type" value="Genomic_DNA"/>
</dbReference>
<evidence type="ECO:0000313" key="5">
    <source>
        <dbReference type="EMBL" id="CDF38638.1"/>
    </source>
</evidence>
<dbReference type="STRING" id="2769.R7QLJ0"/>
<keyword evidence="1 2" id="KW-0103">Bromodomain</keyword>
<dbReference type="PROSITE" id="PS50014">
    <property type="entry name" value="BROMODOMAIN_2"/>
    <property type="match status" value="1"/>
</dbReference>
<gene>
    <name evidence="5" type="ORF">CHC_T00006443001</name>
</gene>
<evidence type="ECO:0000256" key="3">
    <source>
        <dbReference type="SAM" id="MobiDB-lite"/>
    </source>
</evidence>
<evidence type="ECO:0000313" key="6">
    <source>
        <dbReference type="Proteomes" id="UP000012073"/>
    </source>
</evidence>
<dbReference type="KEGG" id="ccp:CHC_T00006443001"/>
<dbReference type="Gramene" id="CDF38638">
    <property type="protein sequence ID" value="CDF38638"/>
    <property type="gene ID" value="CHC_T00006443001"/>
</dbReference>
<feature type="compositionally biased region" description="Basic residues" evidence="3">
    <location>
        <begin position="162"/>
        <end position="182"/>
    </location>
</feature>
<feature type="domain" description="Bromo" evidence="4">
    <location>
        <begin position="272"/>
        <end position="358"/>
    </location>
</feature>
<feature type="compositionally biased region" description="Polar residues" evidence="3">
    <location>
        <begin position="74"/>
        <end position="86"/>
    </location>
</feature>
<feature type="region of interest" description="Disordered" evidence="3">
    <location>
        <begin position="154"/>
        <end position="251"/>
    </location>
</feature>
<proteinExistence type="predicted"/>
<accession>R7QLJ0</accession>
<feature type="compositionally biased region" description="Acidic residues" evidence="3">
    <location>
        <begin position="626"/>
        <end position="648"/>
    </location>
</feature>
<dbReference type="InterPro" id="IPR001487">
    <property type="entry name" value="Bromodomain"/>
</dbReference>
<evidence type="ECO:0000256" key="2">
    <source>
        <dbReference type="PROSITE-ProRule" id="PRU00035"/>
    </source>
</evidence>
<dbReference type="Gene3D" id="1.20.920.10">
    <property type="entry name" value="Bromodomain-like"/>
    <property type="match status" value="1"/>
</dbReference>
<feature type="region of interest" description="Disordered" evidence="3">
    <location>
        <begin position="388"/>
        <end position="459"/>
    </location>
</feature>
<protein>
    <recommendedName>
        <fullName evidence="4">Bromo domain-containing protein</fullName>
    </recommendedName>
</protein>
<dbReference type="OrthoDB" id="6110at2759"/>
<dbReference type="SUPFAM" id="SSF47370">
    <property type="entry name" value="Bromodomain"/>
    <property type="match status" value="1"/>
</dbReference>
<dbReference type="GeneID" id="17326252"/>
<feature type="compositionally biased region" description="Polar residues" evidence="3">
    <location>
        <begin position="418"/>
        <end position="430"/>
    </location>
</feature>
<dbReference type="RefSeq" id="XP_005718543.1">
    <property type="nucleotide sequence ID" value="XM_005718486.1"/>
</dbReference>
<keyword evidence="6" id="KW-1185">Reference proteome</keyword>
<dbReference type="InterPro" id="IPR036427">
    <property type="entry name" value="Bromodomain-like_sf"/>
</dbReference>
<dbReference type="Pfam" id="PF00439">
    <property type="entry name" value="Bromodomain"/>
    <property type="match status" value="1"/>
</dbReference>